<dbReference type="Gene3D" id="3.40.50.150">
    <property type="entry name" value="Vaccinia Virus protein VP39"/>
    <property type="match status" value="1"/>
</dbReference>
<dbReference type="PANTHER" id="PTHR43591:SF14">
    <property type="entry name" value="METHYLTRANSFERASE"/>
    <property type="match status" value="1"/>
</dbReference>
<dbReference type="STRING" id="1408157.A0A1J7J6Z6"/>
<protein>
    <submittedName>
        <fullName evidence="2">S-adenosyl-L-methionine-dependent methyltransferase</fullName>
    </submittedName>
</protein>
<dbReference type="EMBL" id="KV875098">
    <property type="protein sequence ID" value="OIW29041.1"/>
    <property type="molecule type" value="Genomic_DNA"/>
</dbReference>
<reference evidence="2 3" key="1">
    <citation type="submission" date="2016-10" db="EMBL/GenBank/DDBJ databases">
        <title>Draft genome sequence of Coniochaeta ligniaria NRRL30616, a lignocellulolytic fungus for bioabatement of inhibitors in plant biomass hydrolysates.</title>
        <authorList>
            <consortium name="DOE Joint Genome Institute"/>
            <person name="Jimenez D.J."/>
            <person name="Hector R.E."/>
            <person name="Riley R."/>
            <person name="Sun H."/>
            <person name="Grigoriev I.V."/>
            <person name="Van Elsas J.D."/>
            <person name="Nichols N.N."/>
        </authorList>
    </citation>
    <scope>NUCLEOTIDE SEQUENCE [LARGE SCALE GENOMIC DNA]</scope>
    <source>
        <strain evidence="2 3">NRRL 30616</strain>
    </source>
</reference>
<gene>
    <name evidence="2" type="ORF">CONLIGDRAFT_655054</name>
</gene>
<dbReference type="OrthoDB" id="2013972at2759"/>
<dbReference type="GO" id="GO:0032259">
    <property type="term" value="P:methylation"/>
    <property type="evidence" value="ECO:0007669"/>
    <property type="project" value="UniProtKB-KW"/>
</dbReference>
<keyword evidence="2" id="KW-0808">Transferase</keyword>
<keyword evidence="3" id="KW-1185">Reference proteome</keyword>
<dbReference type="PANTHER" id="PTHR43591">
    <property type="entry name" value="METHYLTRANSFERASE"/>
    <property type="match status" value="1"/>
</dbReference>
<dbReference type="CDD" id="cd02440">
    <property type="entry name" value="AdoMet_MTases"/>
    <property type="match status" value="1"/>
</dbReference>
<name>A0A1J7J6Z6_9PEZI</name>
<proteinExistence type="inferred from homology"/>
<dbReference type="InParanoid" id="A0A1J7J6Z6"/>
<comment type="similarity">
    <text evidence="1">Belongs to the methyltransferase superfamily. LaeA methyltransferase family.</text>
</comment>
<evidence type="ECO:0000313" key="3">
    <source>
        <dbReference type="Proteomes" id="UP000182658"/>
    </source>
</evidence>
<dbReference type="SUPFAM" id="SSF53335">
    <property type="entry name" value="S-adenosyl-L-methionine-dependent methyltransferases"/>
    <property type="match status" value="1"/>
</dbReference>
<organism evidence="2 3">
    <name type="scientific">Coniochaeta ligniaria NRRL 30616</name>
    <dbReference type="NCBI Taxonomy" id="1408157"/>
    <lineage>
        <taxon>Eukaryota</taxon>
        <taxon>Fungi</taxon>
        <taxon>Dikarya</taxon>
        <taxon>Ascomycota</taxon>
        <taxon>Pezizomycotina</taxon>
        <taxon>Sordariomycetes</taxon>
        <taxon>Sordariomycetidae</taxon>
        <taxon>Coniochaetales</taxon>
        <taxon>Coniochaetaceae</taxon>
        <taxon>Coniochaeta</taxon>
    </lineage>
</organism>
<dbReference type="AlphaFoldDB" id="A0A1J7J6Z6"/>
<dbReference type="Pfam" id="PF13489">
    <property type="entry name" value="Methyltransf_23"/>
    <property type="match status" value="1"/>
</dbReference>
<dbReference type="GO" id="GO:0008168">
    <property type="term" value="F:methyltransferase activity"/>
    <property type="evidence" value="ECO:0007669"/>
    <property type="project" value="UniProtKB-KW"/>
</dbReference>
<sequence length="301" mass="34309">MNPLDSHGGSSTSLDNYEFTFEAFLQDSARIEPDVSPSYHYPNDPTENERLDDQHDILRIVLDGRNHLAPFSRANPPRRVLDVATGTGTWAIEMGDEYPESQIAGTDLSPIQPSYVPPNVRFFVEDSGEDWHYTQKFDYIHTRMTLGCCLRRPLAGGYFECQEVLCLPSTDDDTLPASSALLKWMADLKAASDEADRVLYLGPLLRQWLEEVGFQDVREVVYKIPVNGWPRGRALKQVGQMWQRNLVNGLSGFSLGLLGRVRGRSVEDIERQLVDVRRELFDQTIHAYQKFYVVWGRKPEA</sequence>
<evidence type="ECO:0000313" key="2">
    <source>
        <dbReference type="EMBL" id="OIW29041.1"/>
    </source>
</evidence>
<keyword evidence="2" id="KW-0489">Methyltransferase</keyword>
<accession>A0A1J7J6Z6</accession>
<evidence type="ECO:0000256" key="1">
    <source>
        <dbReference type="ARBA" id="ARBA00038158"/>
    </source>
</evidence>
<dbReference type="Proteomes" id="UP000182658">
    <property type="component" value="Unassembled WGS sequence"/>
</dbReference>
<dbReference type="InterPro" id="IPR029063">
    <property type="entry name" value="SAM-dependent_MTases_sf"/>
</dbReference>